<organism evidence="12 13">
    <name type="scientific">Ambrosia artemisiifolia</name>
    <name type="common">Common ragweed</name>
    <dbReference type="NCBI Taxonomy" id="4212"/>
    <lineage>
        <taxon>Eukaryota</taxon>
        <taxon>Viridiplantae</taxon>
        <taxon>Streptophyta</taxon>
        <taxon>Embryophyta</taxon>
        <taxon>Tracheophyta</taxon>
        <taxon>Spermatophyta</taxon>
        <taxon>Magnoliopsida</taxon>
        <taxon>eudicotyledons</taxon>
        <taxon>Gunneridae</taxon>
        <taxon>Pentapetalae</taxon>
        <taxon>asterids</taxon>
        <taxon>campanulids</taxon>
        <taxon>Asterales</taxon>
        <taxon>Asteraceae</taxon>
        <taxon>Asteroideae</taxon>
        <taxon>Heliantheae alliance</taxon>
        <taxon>Heliantheae</taxon>
        <taxon>Ambrosia</taxon>
    </lineage>
</organism>
<evidence type="ECO:0000256" key="6">
    <source>
        <dbReference type="ARBA" id="ARBA00022989"/>
    </source>
</evidence>
<name>A0AAD5CCM6_AMBAR</name>
<evidence type="ECO:0000313" key="12">
    <source>
        <dbReference type="EMBL" id="KAI7739013.1"/>
    </source>
</evidence>
<feature type="non-terminal residue" evidence="12">
    <location>
        <position position="1"/>
    </location>
</feature>
<feature type="chain" id="PRO_5042032414" description="Leucine-rich repeat-containing N-terminal plant-type domain-containing protein" evidence="10">
    <location>
        <begin position="26"/>
        <end position="230"/>
    </location>
</feature>
<comment type="caution">
    <text evidence="12">The sequence shown here is derived from an EMBL/GenBank/DDBJ whole genome shotgun (WGS) entry which is preliminary data.</text>
</comment>
<protein>
    <recommendedName>
        <fullName evidence="11">Leucine-rich repeat-containing N-terminal plant-type domain-containing protein</fullName>
    </recommendedName>
</protein>
<dbReference type="Gene3D" id="3.80.10.10">
    <property type="entry name" value="Ribonuclease Inhibitor"/>
    <property type="match status" value="2"/>
</dbReference>
<dbReference type="InterPro" id="IPR046956">
    <property type="entry name" value="RLP23-like"/>
</dbReference>
<keyword evidence="8" id="KW-0325">Glycoprotein</keyword>
<feature type="domain" description="Leucine-rich repeat-containing N-terminal plant-type" evidence="11">
    <location>
        <begin position="36"/>
        <end position="79"/>
    </location>
</feature>
<evidence type="ECO:0000259" key="11">
    <source>
        <dbReference type="Pfam" id="PF08263"/>
    </source>
</evidence>
<keyword evidence="13" id="KW-1185">Reference proteome</keyword>
<reference evidence="12" key="1">
    <citation type="submission" date="2022-06" db="EMBL/GenBank/DDBJ databases">
        <title>Uncovering the hologenomic basis of an extraordinary plant invasion.</title>
        <authorList>
            <person name="Bieker V.C."/>
            <person name="Martin M.D."/>
            <person name="Gilbert T."/>
            <person name="Hodgins K."/>
            <person name="Battlay P."/>
            <person name="Petersen B."/>
            <person name="Wilson J."/>
        </authorList>
    </citation>
    <scope>NUCLEOTIDE SEQUENCE</scope>
    <source>
        <strain evidence="12">AA19_3_7</strain>
        <tissue evidence="12">Leaf</tissue>
    </source>
</reference>
<evidence type="ECO:0000256" key="5">
    <source>
        <dbReference type="ARBA" id="ARBA00022737"/>
    </source>
</evidence>
<keyword evidence="5" id="KW-0677">Repeat</keyword>
<dbReference type="InterPro" id="IPR013210">
    <property type="entry name" value="LRR_N_plant-typ"/>
</dbReference>
<keyword evidence="6 9" id="KW-1133">Transmembrane helix</keyword>
<dbReference type="AlphaFoldDB" id="A0AAD5CCM6"/>
<keyword evidence="4 10" id="KW-0732">Signal</keyword>
<evidence type="ECO:0000256" key="9">
    <source>
        <dbReference type="SAM" id="Phobius"/>
    </source>
</evidence>
<keyword evidence="7 9" id="KW-0472">Membrane</keyword>
<evidence type="ECO:0000256" key="2">
    <source>
        <dbReference type="ARBA" id="ARBA00022614"/>
    </source>
</evidence>
<keyword evidence="3 9" id="KW-0812">Transmembrane</keyword>
<evidence type="ECO:0000256" key="8">
    <source>
        <dbReference type="ARBA" id="ARBA00023180"/>
    </source>
</evidence>
<accession>A0AAD5CCM6</accession>
<feature type="transmembrane region" description="Helical" evidence="9">
    <location>
        <begin position="186"/>
        <end position="208"/>
    </location>
</feature>
<evidence type="ECO:0000256" key="3">
    <source>
        <dbReference type="ARBA" id="ARBA00022692"/>
    </source>
</evidence>
<dbReference type="Pfam" id="PF08263">
    <property type="entry name" value="LRRNT_2"/>
    <property type="match status" value="1"/>
</dbReference>
<dbReference type="Proteomes" id="UP001206925">
    <property type="component" value="Unassembled WGS sequence"/>
</dbReference>
<evidence type="ECO:0000256" key="1">
    <source>
        <dbReference type="ARBA" id="ARBA00004479"/>
    </source>
</evidence>
<proteinExistence type="predicted"/>
<feature type="signal peptide" evidence="10">
    <location>
        <begin position="1"/>
        <end position="25"/>
    </location>
</feature>
<evidence type="ECO:0000313" key="13">
    <source>
        <dbReference type="Proteomes" id="UP001206925"/>
    </source>
</evidence>
<sequence>RNNISHEFLHLILLLSLLWLKITSATPHGNRVLCIDKERHALLHFKANVNLDRYGLLSIWTHGQEATNDCCNWNGVTCNNQTGHVTRLELRLGLFTGTIPYELTNLHELIALNLSMNALHGEIPPKIGRIPSSTQLQSFEPSKYTGNELCGPPLTKYCPGDKGLEISHVVGHSRGGNEGMDELERWYYIGGVTGFATGFWIACGTLLVNRRVSLKAWVYVKVMASIAKWN</sequence>
<evidence type="ECO:0000256" key="10">
    <source>
        <dbReference type="SAM" id="SignalP"/>
    </source>
</evidence>
<dbReference type="PANTHER" id="PTHR48063">
    <property type="entry name" value="LRR RECEPTOR-LIKE KINASE"/>
    <property type="match status" value="1"/>
</dbReference>
<dbReference type="SUPFAM" id="SSF52058">
    <property type="entry name" value="L domain-like"/>
    <property type="match status" value="1"/>
</dbReference>
<dbReference type="GO" id="GO:0016020">
    <property type="term" value="C:membrane"/>
    <property type="evidence" value="ECO:0007669"/>
    <property type="project" value="UniProtKB-SubCell"/>
</dbReference>
<evidence type="ECO:0000256" key="7">
    <source>
        <dbReference type="ARBA" id="ARBA00023136"/>
    </source>
</evidence>
<dbReference type="PANTHER" id="PTHR48063:SF103">
    <property type="entry name" value="LEUCINE-RICH RECEPTOR-LIKE KINASE FAMILY PROTEIN"/>
    <property type="match status" value="1"/>
</dbReference>
<evidence type="ECO:0000256" key="4">
    <source>
        <dbReference type="ARBA" id="ARBA00022729"/>
    </source>
</evidence>
<comment type="subcellular location">
    <subcellularLocation>
        <location evidence="1">Membrane</location>
        <topology evidence="1">Single-pass type I membrane protein</topology>
    </subcellularLocation>
</comment>
<gene>
    <name evidence="12" type="ORF">M8C21_030546</name>
</gene>
<dbReference type="InterPro" id="IPR032675">
    <property type="entry name" value="LRR_dom_sf"/>
</dbReference>
<keyword evidence="2" id="KW-0433">Leucine-rich repeat</keyword>
<dbReference type="EMBL" id="JAMZMK010008687">
    <property type="protein sequence ID" value="KAI7739013.1"/>
    <property type="molecule type" value="Genomic_DNA"/>
</dbReference>